<dbReference type="InterPro" id="IPR010071">
    <property type="entry name" value="AA_adenyl_dom"/>
</dbReference>
<feature type="compositionally biased region" description="Low complexity" evidence="10">
    <location>
        <begin position="4848"/>
        <end position="4857"/>
    </location>
</feature>
<proteinExistence type="inferred from homology"/>
<protein>
    <submittedName>
        <fullName evidence="13">Amino acid adenylation domain-containing protein</fullName>
    </submittedName>
</protein>
<evidence type="ECO:0000256" key="4">
    <source>
        <dbReference type="ARBA" id="ARBA00022553"/>
    </source>
</evidence>
<dbReference type="InterPro" id="IPR040097">
    <property type="entry name" value="FAAL/FAAC"/>
</dbReference>
<evidence type="ECO:0000256" key="1">
    <source>
        <dbReference type="ARBA" id="ARBA00001957"/>
    </source>
</evidence>
<dbReference type="PROSITE" id="PS00012">
    <property type="entry name" value="PHOSPHOPANTETHEINE"/>
    <property type="match status" value="3"/>
</dbReference>
<dbReference type="GO" id="GO:0004315">
    <property type="term" value="F:3-oxoacyl-[acyl-carrier-protein] synthase activity"/>
    <property type="evidence" value="ECO:0007669"/>
    <property type="project" value="InterPro"/>
</dbReference>
<dbReference type="CDD" id="cd08953">
    <property type="entry name" value="KR_2_SDR_x"/>
    <property type="match status" value="1"/>
</dbReference>
<dbReference type="Gene3D" id="3.40.47.10">
    <property type="match status" value="1"/>
</dbReference>
<feature type="domain" description="Carrier" evidence="11">
    <location>
        <begin position="4888"/>
        <end position="4963"/>
    </location>
</feature>
<evidence type="ECO:0000256" key="7">
    <source>
        <dbReference type="ARBA" id="ARBA00023098"/>
    </source>
</evidence>
<dbReference type="InterPro" id="IPR018201">
    <property type="entry name" value="Ketoacyl_synth_AS"/>
</dbReference>
<accession>A0A8A4TF44</accession>
<dbReference type="GO" id="GO:0005737">
    <property type="term" value="C:cytoplasm"/>
    <property type="evidence" value="ECO:0007669"/>
    <property type="project" value="TreeGrafter"/>
</dbReference>
<feature type="region of interest" description="Disordered" evidence="10">
    <location>
        <begin position="1680"/>
        <end position="1699"/>
    </location>
</feature>
<dbReference type="InterPro" id="IPR016036">
    <property type="entry name" value="Malonyl_transacylase_ACP-bd"/>
</dbReference>
<dbReference type="InterPro" id="IPR009081">
    <property type="entry name" value="PP-bd_ACP"/>
</dbReference>
<dbReference type="InterPro" id="IPR020841">
    <property type="entry name" value="PKS_Beta-ketoAc_synthase_dom"/>
</dbReference>
<dbReference type="InterPro" id="IPR057326">
    <property type="entry name" value="KR_dom"/>
</dbReference>
<comment type="cofactor">
    <cofactor evidence="1">
        <name>pantetheine 4'-phosphate</name>
        <dbReference type="ChEBI" id="CHEBI:47942"/>
    </cofactor>
</comment>
<feature type="region of interest" description="Disordered" evidence="10">
    <location>
        <begin position="3303"/>
        <end position="3322"/>
    </location>
</feature>
<keyword evidence="5" id="KW-0808">Transferase</keyword>
<dbReference type="SUPFAM" id="SSF53901">
    <property type="entry name" value="Thiolase-like"/>
    <property type="match status" value="1"/>
</dbReference>
<dbReference type="PROSITE" id="PS50075">
    <property type="entry name" value="CARRIER"/>
    <property type="match status" value="4"/>
</dbReference>
<feature type="region of interest" description="Disordered" evidence="10">
    <location>
        <begin position="4304"/>
        <end position="4328"/>
    </location>
</feature>
<feature type="domain" description="Ketosynthase family 3 (KS3)" evidence="12">
    <location>
        <begin position="3419"/>
        <end position="3842"/>
    </location>
</feature>
<dbReference type="CDD" id="cd05931">
    <property type="entry name" value="FAAL"/>
    <property type="match status" value="1"/>
</dbReference>
<dbReference type="InterPro" id="IPR006162">
    <property type="entry name" value="Ppantetheine_attach_site"/>
</dbReference>
<dbReference type="Gene3D" id="3.30.70.3290">
    <property type="match status" value="1"/>
</dbReference>
<dbReference type="InterPro" id="IPR036736">
    <property type="entry name" value="ACP-like_sf"/>
</dbReference>
<feature type="domain" description="Carrier" evidence="11">
    <location>
        <begin position="1696"/>
        <end position="1771"/>
    </location>
</feature>
<dbReference type="Gene3D" id="3.30.559.30">
    <property type="entry name" value="Nonribosomal peptide synthetase, condensation domain"/>
    <property type="match status" value="3"/>
</dbReference>
<dbReference type="CDD" id="cd00833">
    <property type="entry name" value="PKS"/>
    <property type="match status" value="1"/>
</dbReference>
<keyword evidence="3" id="KW-0596">Phosphopantetheine</keyword>
<gene>
    <name evidence="13" type="ORF">J3U87_21450</name>
</gene>
<dbReference type="SUPFAM" id="SSF52151">
    <property type="entry name" value="FabD/lysophospholipase-like"/>
    <property type="match status" value="1"/>
</dbReference>
<dbReference type="Pfam" id="PF23024">
    <property type="entry name" value="AMP-dom_DIP2-like"/>
    <property type="match status" value="1"/>
</dbReference>
<dbReference type="SUPFAM" id="SSF52777">
    <property type="entry name" value="CoA-dependent acyltransferases"/>
    <property type="match status" value="6"/>
</dbReference>
<dbReference type="Pfam" id="PF00698">
    <property type="entry name" value="Acyl_transf_1"/>
    <property type="match status" value="1"/>
</dbReference>
<dbReference type="GO" id="GO:0043041">
    <property type="term" value="P:amino acid activation for nonribosomal peptide biosynthetic process"/>
    <property type="evidence" value="ECO:0007669"/>
    <property type="project" value="TreeGrafter"/>
</dbReference>
<dbReference type="Gene3D" id="3.30.559.10">
    <property type="entry name" value="Chloramphenicol acetyltransferase-like domain"/>
    <property type="match status" value="3"/>
</dbReference>
<feature type="region of interest" description="Disordered" evidence="10">
    <location>
        <begin position="4972"/>
        <end position="4993"/>
    </location>
</feature>
<dbReference type="InterPro" id="IPR023213">
    <property type="entry name" value="CAT-like_dom_sf"/>
</dbReference>
<dbReference type="SUPFAM" id="SSF51735">
    <property type="entry name" value="NAD(P)-binding Rossmann-fold domains"/>
    <property type="match status" value="2"/>
</dbReference>
<evidence type="ECO:0000256" key="5">
    <source>
        <dbReference type="ARBA" id="ARBA00022679"/>
    </source>
</evidence>
<dbReference type="FunFam" id="3.40.50.12780:FF:000013">
    <property type="entry name" value="Long-chain-fatty-acid--AMP ligase FadD32"/>
    <property type="match status" value="1"/>
</dbReference>
<evidence type="ECO:0000259" key="12">
    <source>
        <dbReference type="PROSITE" id="PS52004"/>
    </source>
</evidence>
<dbReference type="KEGG" id="scor:J3U87_21450"/>
<dbReference type="SUPFAM" id="SSF56801">
    <property type="entry name" value="Acetyl-CoA synthetase-like"/>
    <property type="match status" value="3"/>
</dbReference>
<dbReference type="Pfam" id="PF22621">
    <property type="entry name" value="CurL-like_PKS_C"/>
    <property type="match status" value="1"/>
</dbReference>
<evidence type="ECO:0000256" key="8">
    <source>
        <dbReference type="ARBA" id="ARBA00023268"/>
    </source>
</evidence>
<dbReference type="InterPro" id="IPR020806">
    <property type="entry name" value="PKS_PP-bd"/>
</dbReference>
<dbReference type="SMART" id="SM00823">
    <property type="entry name" value="PKS_PP"/>
    <property type="match status" value="4"/>
</dbReference>
<keyword evidence="8" id="KW-0511">Multifunctional enzyme</keyword>
<evidence type="ECO:0000256" key="3">
    <source>
        <dbReference type="ARBA" id="ARBA00022450"/>
    </source>
</evidence>
<feature type="domain" description="Carrier" evidence="11">
    <location>
        <begin position="3321"/>
        <end position="3395"/>
    </location>
</feature>
<feature type="compositionally biased region" description="Polar residues" evidence="10">
    <location>
        <begin position="2548"/>
        <end position="2567"/>
    </location>
</feature>
<dbReference type="GO" id="GO:0044550">
    <property type="term" value="P:secondary metabolite biosynthetic process"/>
    <property type="evidence" value="ECO:0007669"/>
    <property type="project" value="TreeGrafter"/>
</dbReference>
<dbReference type="GO" id="GO:0071766">
    <property type="term" value="P:Actinobacterium-type cell wall biogenesis"/>
    <property type="evidence" value="ECO:0007669"/>
    <property type="project" value="UniProtKB-ARBA"/>
</dbReference>
<organism evidence="13 14">
    <name type="scientific">Sulfidibacter corallicola</name>
    <dbReference type="NCBI Taxonomy" id="2818388"/>
    <lineage>
        <taxon>Bacteria</taxon>
        <taxon>Pseudomonadati</taxon>
        <taxon>Acidobacteriota</taxon>
        <taxon>Holophagae</taxon>
        <taxon>Acanthopleuribacterales</taxon>
        <taxon>Acanthopleuribacteraceae</taxon>
        <taxon>Sulfidibacter</taxon>
    </lineage>
</organism>
<dbReference type="GO" id="GO:0006633">
    <property type="term" value="P:fatty acid biosynthetic process"/>
    <property type="evidence" value="ECO:0007669"/>
    <property type="project" value="InterPro"/>
</dbReference>
<dbReference type="Gene3D" id="3.30.300.30">
    <property type="match status" value="3"/>
</dbReference>
<name>A0A8A4TF44_SULCO</name>
<keyword evidence="4" id="KW-0597">Phosphoprotein</keyword>
<dbReference type="InterPro" id="IPR013968">
    <property type="entry name" value="PKS_KR"/>
</dbReference>
<dbReference type="Pfam" id="PF00109">
    <property type="entry name" value="ketoacyl-synt"/>
    <property type="match status" value="1"/>
</dbReference>
<dbReference type="GO" id="GO:0031177">
    <property type="term" value="F:phosphopantetheine binding"/>
    <property type="evidence" value="ECO:0007669"/>
    <property type="project" value="InterPro"/>
</dbReference>
<sequence length="4993" mass="549921">MFFPSLSSLDCATFAQVLARRAAETPDNHAFTYLENGDRIGRSWTYAQLAERADAVAARLQGAYPEGSRVLLLFPQGLDFVAAFFGCLQAGMVAVPAYPPRANHHFRRLSAIVADCDASAILTTEAQCDSANRRLHDPKSNQPLETIAVDRLPNRRTSTRIQPDDGQRLAFLQYTSGSTGDPKGVMVSHRNLWINCASLDRTEPLGPGDAILSWLPAFHDMGLIYGILVPVFKGVPSFLMAPVAFLMRPARWLAAMARHKATHTAAPNFAFDLARQKTTEAERAELDLGHVRLMLNGAEPIRPDTLDLFAEAFAVSGLRREALSPGYGLAEHTLKVTASRGSEPPRHMALEAESLGEGRIVPAPGKSSAIQVVDCGQLDQDTHVVIVDPDSQRRREPGHIGEIWLQSPSVALGYWNRPDQSEAVFAAKMAGGDPNPFLRTGDLGFLHENRLFITGRLKELIIVEGRNLYPRDLEHTAEEAHDDLKRNGSAAFAVETARGERPVLAMEIKREARRDPEIDAIFAAVSLAIREHHGVELHAAVLLRPGGLPKTSSGKIQRRACARSFQEGDLKVIASHLFEEDDMPAATSEIDGTALRAVPSERRAEWVRAWLVRYLRTRTGLPEHALEPDTPLAVWLPDSLAVLKLNHAIQRDLELTADAMLCRGDLTLEQLVTTLTSALEDRNAPAPEDMEMAREPQAARELIPLSANQEALWYLHRLQPNTTAYHLRTALVLHAPADPARVRAVLERIQRRHPMLRAVFEGQGGKAGYRLPECQPLPLSEILLDPSRERAPSTWLDRMQPHLDAPLIRPDKPAWDCLVLTGLPDRTPILFRFHHLITDFWSIALFLDEFSQAYATSPDTLTERAGDPERLRRQQAAYLDGPRARADAQFWREHLRDAPSHLPIPHDSPESGSDASATTVPVAFSPEVSKAIADLAQACRTTGFTVIMAAYHLWLQRLAQGDDTVVGTPNHCRYDLRRAHTFSYLVNPLPIRIRGNHRTGFRHWVEQVREVMGQALTHGDYPFNRVVADVAPERNVNETPVFQAMLVFQNPPLHAELSTLAFTGRTSEFALHGLSFSSLPLPSPPPPIDLTLDLAFSEGTWVGELACSPRRFLPQTARRFAAWFGTLLEAAVREPARVVTSLPLIDSATREMLLRDWNHSGPVLKPVAAIHHFIERQARAIPHRIALETVTDENGNAFVSQPLTLSYDAWNRASNQAARYLRGLGIRREDRVGVLVARESIWQVATLGIWKAGAIYVPLDPDYPSDRLNHLIAHSRPRILIDLHGSLETSALSIPDGVVVIGRAQLEREIRRQEDRDLDLEILSGQGAALIYTSGSTGRPKGALLQHDAIVNIMAGMIDLVPADDDTRLAQIMSPSFDFSLIEWAYSVGRGGCLLLGLPQPFWPDGEALERFRHWGVTTLTVSPSFIAQLPPRPWPALRLLVCGGEPTSAQLARTWADDRMYLNIYGPAECTLFATSAEIRPDGRRPDLGFIMPGASLYLLDAALAPVAPGQIGEIYLGGISVSRGYFDQPGLTADRFVPDPFADGGEDRPAGGRLYRTGDLARFLPDGRLDFHRRIDHQIKLRGYRIEPGEIEHHLDSHPATGESLVAAEWASGIPKRLLAWIRLAEGISEPPSSDALRHYLSQHLPEYMVPARIWVRDSFPRTPNNKVDRQALLDSVRTGSDARGATAHLDDEPPSGRAEETLARMWADLVPGPAVTRASHFFQRGGHSLDAVTLAARIENEIGRSVPVAALIEEPTLAGMAAALKRVHPACFELSQDPESHGSGPHPLSNGQLSLWFHQQIATVPHLYHVPVAFHLHGPLDRGRFVRTFSALVQRHAMLRARFRPDAEEPTQTIEEDVVANLHFETIPPDRWKSHFEQAVERPFDLRVEAPIRASLFQLTPDHHLFVLVAHHLVSDGHSMGVLLREWSRLYDTAAEGSTPAEPSLPPLPYEYPAFARAERAWWNPTRLGPALDFWDRYLDRAPTLNLPTDHRTPSVPDFKAETICFTLPETTDSAIGRLCSQAKVTPFAVLFGACHTWLAQLCGQRDFVIATPVTLRSTKDLEHMVGHLVNMLPIRLDASPYRRFCDVLEAAAHRVHEALAHREVPFRLIATNRNRKTSWNPVFRVMFSYENFPAHRLDLDGLEARLQPLEVDVAKFDLGITITHRNDRMACRVTFNRDLFSPEKRAALAMDFQATLERLLTEPDLELDVSPAAERAVESEGIAPMRGSCPEPRPGVSDGMCGELRRMFGEVLERDAIGEFDDFFELGGHSLNGTRLLNRIRDHFGIHLTLRDFFLHPSPRPLADLLAERLTSASHEGACESAIGEVSPQAAPLSYPQRRLWFLEQLRGQGPLYYLAGSMRLTGDLDASALWAALSAVVERHEILRTTYRSRNGEPIQSVQSATTLAPKVIDLTHLDPEGAEREAERLIQGELSQPIDLGADPTMRALLIESCPRRYHLSIVLHHIAGDGWSIPILFADLETAYNAAVAGRTAQLPALPLQYRHFAARQRTWIESGRFDGQLAFWRRTLAAPPDLLHFAIEPWQTGSGPTATDPTATGEDQGSEYTLDIPPQLAEAWERKSRERHLTPFMAYLAATAVLLSRLTDRYDFCIGTQIANRQYEGTENLIGFFSNTLALRMRVGATEDLDTWFSTVRDTCLDAFAHQDYPFDLLIEKLGLGGDPNGNPFFNVVFAYQEELQPPRLDHLDVALRETQLNRAKFDLTFLLVHLRDGTRRLVLDYRSASFGEACIAAMARQFTLLLERLTGEPEAPVRRVDLTTPEERTKLLHRWPEGKTSGPGAPSLIHQTFVDIARAQPDRPALVNVGRHPEDRDMTYGQLEAWSAAIARDLRAHGVGPEIPVAVFAEHEAAAYASVLGIWRAGGIYLPLDPEFPPERLQFMISEVVPKVIIARAGLQLPVDVEVPRLDPGRPPEPGTQVELSTSPLDPDHLAYIIYTSGSTGRPKGTMLTYGGLARVPRTVIEDLEITAEDRVLHLSSFSFDASIFDMVFAFCSGAALCHTSHDERLPGPPLAESLRRGRITFAIAPNSIWAATPEDNLPDLRLIGSGGEASTPQVVARWMRTCPVINLYGPTETTVDATLHVLRERDLARIPPIGRPVSGVLVRVLDSELQLVPPGQPGELFIGGAGVGRGYLGRPGLTAEKFIPDPHASKPGSRLYRTGDKVVWSDEGHLIFIARLDHQVKLRGFRIELHEIAAVLRRHPAINDALALVHRAQDNPESLHAFVTLDPSYGGPAPREQALRDFTTQRLPHFMVPQHLHVIDAFPLLHSGKTDRAALLARLDRPAANDVPRDPQPSPIPRQPRVQPLDAILALWGELLEREPDPQANFFDLGGHSLLLLRLRDLIAERHGIELDLIELFRHPTPVGQANLLQSQWPTSIATVPEETHRVRETASRETRSDDVALIGMALRVPGADSPEAFWDNLKRGLCSIRDLTPQEREALDPELREDPDHVARVADLPHIDRFDADLFGMSPMEARVTDPQQRLLLELAWEALERAGYPAGTGQGDVGVFAGTGWPDYLTRHLLNNREAWRTMGDYQMSLAVEKDFAATRIAYKLNLKGTSLTVQTACSTSLVAVHLAREALLRGDCDLALAGGATLHMPPARGYLYQEGMILSPDGKCRAFDAEARGTIPGDGAAFVVLKKLDDALRDGDPIHAIVKSSATNNDGAHKVGFTAPSVDGQSEVIEQALRSGGISPESIGYVEAHGTGTPLGDPIEVQALTRAWRKFTDKRGFCALGSVKTNIGHLDTAAGVVGLIKAALAVKHGAVPPSLHFQTPNPHIDFDSGPFRVADRLRDWSASARRAAVSSFGIGGTNAHVILESPPGDRHPTGQRRSERVRHPLVVSAKSEGDLKIAAQRLLDHLHEVPEGRLGDVAWTLAAGRKPFPHRLAVHAADGEEARERLGRAAENPPPRSPAQTPVVALFPGQGTQFPGMGLPFRGDPVFDETIDHCADILHAALGFDLRDPLYADPNDPETAHLWDERLAQTRVGQPILFSFEIALARAWRQRGLRVDFAVGHSLGEWVAATFAEVFALEDALRLVALRGRLMGDAPAGAMLAIGRGAAATRALLRTHCSTGDVAIAAENGPDQTVVSGPSASIAHLQDEWREAGEKVRIVQSHHAFHSASMAGAMEPLARAIAAVTRREPAMPFLSCVTGMPITPEQAVDPDYWARQLRGPVLMADGLASVPGAQQAVWLELGPRRTLSGLVAANIGQDAVSRTRQVMDRDGAATDPAPIAARLWEAGARWDWPAWFGSEYRKLELPTYPFDRASHWIEPVRESPRRQVPAVRAPVDRSPDPAGTNLAKSASHSRRLPITDWFHAPSWRRLAVARTVEAPRPTPDHGDALVFGDEGGLIEALCARLEGAGTRTVRVQRGDRFRRLGGDRYQVNPASFEDFEALSRELGSLPRGCFYLWPMQMDASSSPQEWEAVCFGALAALARWYAKERGDREYRLLAGADSLADPFGAPPVPEKSLLRGPLAALANEFPQLGCALIDIGMGTPHEKSVDLLVREWIEPNSTSLPSPAVLALRGAHVWQESFEPLPTKPDPAHRARIRRGGVYLITGGTGGMGLTLATHLAECGAGVLVLCSRSGDTTTGTQVPVTIPGEAVAREAAERRALLEHLRDLEIELLIETLDIADRGEVTRLRDRLLARFGAVHGIVHAAGVPGNGLLARMEPDAWQSVFAPKVEGTRLVHELFAGPELDFLLLCGSLISATGTFGQADYLAANAFQDAFAEAASARGTQVLSIGWDMWLSIGMATRSPLQHMTGSRPSPYGIEPAEGPEVVARALSTGMARLLVVTHPSKFRPFDVQWDTGSSSVEIRQGQAPSDPSDLPSPERSPEESPGEEPVRNGSHGHPRPRIETPFVAPRDELEAALAEIWRAALGLAEVGVEDHLFELGGNSLLALQILAEIRDQLGVNLPQAAFFDQLTIAGIAVRLRIERDESVCHMEEEAEPAVPLPHSRDDYFEEGEL</sequence>
<dbReference type="NCBIfam" id="NF003417">
    <property type="entry name" value="PRK04813.1"/>
    <property type="match status" value="4"/>
</dbReference>
<dbReference type="InterPro" id="IPR016039">
    <property type="entry name" value="Thiolase-like"/>
</dbReference>
<dbReference type="Pfam" id="PF00501">
    <property type="entry name" value="AMP-binding"/>
    <property type="match status" value="3"/>
</dbReference>
<dbReference type="SUPFAM" id="SSF47336">
    <property type="entry name" value="ACP-like"/>
    <property type="match status" value="5"/>
</dbReference>
<dbReference type="Pfam" id="PF08659">
    <property type="entry name" value="KR"/>
    <property type="match status" value="1"/>
</dbReference>
<dbReference type="InterPro" id="IPR045851">
    <property type="entry name" value="AMP-bd_C_sf"/>
</dbReference>
<evidence type="ECO:0000256" key="10">
    <source>
        <dbReference type="SAM" id="MobiDB-lite"/>
    </source>
</evidence>
<comment type="similarity">
    <text evidence="2">Belongs to the ATP-dependent AMP-binding enzyme family.</text>
</comment>
<dbReference type="InterPro" id="IPR014031">
    <property type="entry name" value="Ketoacyl_synth_C"/>
</dbReference>
<comment type="similarity">
    <text evidence="9">In the C-terminal section; belongs to the NRP synthetase family.</text>
</comment>
<feature type="region of interest" description="Disordered" evidence="10">
    <location>
        <begin position="4837"/>
        <end position="4886"/>
    </location>
</feature>
<keyword evidence="14" id="KW-1185">Reference proteome</keyword>
<dbReference type="Pfam" id="PF02801">
    <property type="entry name" value="Ketoacyl-synt_C"/>
    <property type="match status" value="1"/>
</dbReference>
<keyword evidence="6" id="KW-0276">Fatty acid metabolism</keyword>
<evidence type="ECO:0000256" key="6">
    <source>
        <dbReference type="ARBA" id="ARBA00022832"/>
    </source>
</evidence>
<dbReference type="PANTHER" id="PTHR45527">
    <property type="entry name" value="NONRIBOSOMAL PEPTIDE SYNTHETASE"/>
    <property type="match status" value="1"/>
</dbReference>
<evidence type="ECO:0000259" key="11">
    <source>
        <dbReference type="PROSITE" id="PS50075"/>
    </source>
</evidence>
<dbReference type="NCBIfam" id="TIGR01733">
    <property type="entry name" value="AA-adenyl-dom"/>
    <property type="match status" value="2"/>
</dbReference>
<evidence type="ECO:0000313" key="14">
    <source>
        <dbReference type="Proteomes" id="UP000663929"/>
    </source>
</evidence>
<dbReference type="InterPro" id="IPR014030">
    <property type="entry name" value="Ketoacyl_synth_N"/>
</dbReference>
<dbReference type="SMART" id="SM00822">
    <property type="entry name" value="PKS_KR"/>
    <property type="match status" value="1"/>
</dbReference>
<dbReference type="Pfam" id="PF00668">
    <property type="entry name" value="Condensation"/>
    <property type="match status" value="3"/>
</dbReference>
<dbReference type="PROSITE" id="PS00606">
    <property type="entry name" value="KS3_1"/>
    <property type="match status" value="1"/>
</dbReference>
<dbReference type="Proteomes" id="UP000663929">
    <property type="component" value="Chromosome"/>
</dbReference>
<dbReference type="InterPro" id="IPR000873">
    <property type="entry name" value="AMP-dep_synth/lig_dom"/>
</dbReference>
<dbReference type="EMBL" id="CP071793">
    <property type="protein sequence ID" value="QTD48160.1"/>
    <property type="molecule type" value="Genomic_DNA"/>
</dbReference>
<dbReference type="FunFam" id="3.40.47.10:FF:000042">
    <property type="entry name" value="Polyketide synthase Pks13"/>
    <property type="match status" value="1"/>
</dbReference>
<evidence type="ECO:0000313" key="13">
    <source>
        <dbReference type="EMBL" id="QTD48160.1"/>
    </source>
</evidence>
<evidence type="ECO:0000256" key="2">
    <source>
        <dbReference type="ARBA" id="ARBA00006432"/>
    </source>
</evidence>
<dbReference type="CDD" id="cd05930">
    <property type="entry name" value="A_NRPS"/>
    <property type="match status" value="2"/>
</dbReference>
<feature type="domain" description="Carrier" evidence="11">
    <location>
        <begin position="2239"/>
        <end position="2314"/>
    </location>
</feature>
<reference evidence="13" key="1">
    <citation type="submission" date="2021-03" db="EMBL/GenBank/DDBJ databases">
        <title>Acanthopleuribacteraceae sp. M133.</title>
        <authorList>
            <person name="Wang G."/>
        </authorList>
    </citation>
    <scope>NUCLEOTIDE SEQUENCE</scope>
    <source>
        <strain evidence="13">M133</strain>
    </source>
</reference>
<dbReference type="Gene3D" id="3.40.366.10">
    <property type="entry name" value="Malonyl-Coenzyme A Acyl Carrier Protein, domain 2"/>
    <property type="match status" value="1"/>
</dbReference>
<dbReference type="SMART" id="SM00825">
    <property type="entry name" value="PKS_KS"/>
    <property type="match status" value="1"/>
</dbReference>
<dbReference type="SUPFAM" id="SSF55048">
    <property type="entry name" value="Probable ACP-binding domain of malonyl-CoA ACP transacylase"/>
    <property type="match status" value="1"/>
</dbReference>
<feature type="region of interest" description="Disordered" evidence="10">
    <location>
        <begin position="2548"/>
        <end position="2568"/>
    </location>
</feature>
<dbReference type="PROSITE" id="PS00455">
    <property type="entry name" value="AMP_BINDING"/>
    <property type="match status" value="3"/>
</dbReference>
<dbReference type="InterPro" id="IPR025110">
    <property type="entry name" value="AMP-bd_C"/>
</dbReference>
<keyword evidence="7" id="KW-0443">Lipid metabolism</keyword>
<dbReference type="InterPro" id="IPR042099">
    <property type="entry name" value="ANL_N_sf"/>
</dbReference>
<dbReference type="Pfam" id="PF13193">
    <property type="entry name" value="AMP-binding_C"/>
    <property type="match status" value="1"/>
</dbReference>
<dbReference type="SMART" id="SM00827">
    <property type="entry name" value="PKS_AT"/>
    <property type="match status" value="1"/>
</dbReference>
<dbReference type="Gene3D" id="3.40.50.1820">
    <property type="entry name" value="alpha/beta hydrolase"/>
    <property type="match status" value="1"/>
</dbReference>
<dbReference type="InterPro" id="IPR014043">
    <property type="entry name" value="Acyl_transferase_dom"/>
</dbReference>
<dbReference type="InterPro" id="IPR016035">
    <property type="entry name" value="Acyl_Trfase/lysoPLipase"/>
</dbReference>
<dbReference type="Gene3D" id="1.10.1200.10">
    <property type="entry name" value="ACP-like"/>
    <property type="match status" value="4"/>
</dbReference>
<dbReference type="PROSITE" id="PS52004">
    <property type="entry name" value="KS3_2"/>
    <property type="match status" value="1"/>
</dbReference>
<dbReference type="InterPro" id="IPR036291">
    <property type="entry name" value="NAD(P)-bd_dom_sf"/>
</dbReference>
<dbReference type="PANTHER" id="PTHR45527:SF1">
    <property type="entry name" value="FATTY ACID SYNTHASE"/>
    <property type="match status" value="1"/>
</dbReference>
<dbReference type="Gene3D" id="3.40.50.720">
    <property type="entry name" value="NAD(P)-binding Rossmann-like Domain"/>
    <property type="match status" value="1"/>
</dbReference>
<dbReference type="RefSeq" id="WP_237377819.1">
    <property type="nucleotide sequence ID" value="NZ_CP071793.1"/>
</dbReference>
<dbReference type="CDD" id="cd19531">
    <property type="entry name" value="LCL_NRPS-like"/>
    <property type="match status" value="2"/>
</dbReference>
<dbReference type="InterPro" id="IPR020845">
    <property type="entry name" value="AMP-binding_CS"/>
</dbReference>
<dbReference type="InterPro" id="IPR001227">
    <property type="entry name" value="Ac_transferase_dom_sf"/>
</dbReference>
<evidence type="ECO:0000256" key="9">
    <source>
        <dbReference type="ARBA" id="ARBA00029443"/>
    </source>
</evidence>
<dbReference type="Pfam" id="PF00550">
    <property type="entry name" value="PP-binding"/>
    <property type="match status" value="4"/>
</dbReference>
<dbReference type="InterPro" id="IPR029058">
    <property type="entry name" value="AB_hydrolase_fold"/>
</dbReference>
<dbReference type="InterPro" id="IPR001242">
    <property type="entry name" value="Condensation_dom"/>
</dbReference>
<dbReference type="Gene3D" id="3.40.50.12780">
    <property type="entry name" value="N-terminal domain of ligase-like"/>
    <property type="match status" value="3"/>
</dbReference>